<evidence type="ECO:0000256" key="5">
    <source>
        <dbReference type="ARBA" id="ARBA00022969"/>
    </source>
</evidence>
<dbReference type="InterPro" id="IPR036513">
    <property type="entry name" value="STAS_dom_sf"/>
</dbReference>
<evidence type="ECO:0000256" key="6">
    <source>
        <dbReference type="RuleBase" id="RU003749"/>
    </source>
</evidence>
<dbReference type="InterPro" id="IPR003658">
    <property type="entry name" value="Anti-sigma_ant"/>
</dbReference>
<feature type="domain" description="STAS" evidence="7">
    <location>
        <begin position="1"/>
        <end position="111"/>
    </location>
</feature>
<reference evidence="8 9" key="1">
    <citation type="journal article" date="2019" name="Front. Microbiol.">
        <title>Thermoanaerosceptrum fracticalcis gen. nov. sp. nov., a Novel Fumarate-Fermenting Microorganism From a Deep Fractured Carbonate Aquifer of the US Great Basin.</title>
        <authorList>
            <person name="Hamilton-Brehm S.D."/>
            <person name="Stewart L.E."/>
            <person name="Zavarin M."/>
            <person name="Caldwell M."/>
            <person name="Lawson P.A."/>
            <person name="Onstott T.C."/>
            <person name="Grzymski J."/>
            <person name="Neveux I."/>
            <person name="Lollar B.S."/>
            <person name="Russell C.E."/>
            <person name="Moser D.P."/>
        </authorList>
    </citation>
    <scope>NUCLEOTIDE SEQUENCE [LARGE SCALE GENOMIC DNA]</scope>
    <source>
        <strain evidence="8 9">DRI-13</strain>
    </source>
</reference>
<dbReference type="GO" id="GO:0045152">
    <property type="term" value="F:antisigma factor binding"/>
    <property type="evidence" value="ECO:0007669"/>
    <property type="project" value="InterPro"/>
</dbReference>
<dbReference type="EMBL" id="CP045798">
    <property type="protein sequence ID" value="QNB45569.1"/>
    <property type="molecule type" value="Genomic_DNA"/>
</dbReference>
<gene>
    <name evidence="8" type="primary">spoIIAA</name>
    <name evidence="8" type="ORF">BR63_04090</name>
</gene>
<dbReference type="Pfam" id="PF01740">
    <property type="entry name" value="STAS"/>
    <property type="match status" value="1"/>
</dbReference>
<dbReference type="InterPro" id="IPR002645">
    <property type="entry name" value="STAS_dom"/>
</dbReference>
<accession>A0A7G6E0G5</accession>
<dbReference type="CDD" id="cd07043">
    <property type="entry name" value="STAS_anti-anti-sigma_factors"/>
    <property type="match status" value="1"/>
</dbReference>
<dbReference type="Proteomes" id="UP000515847">
    <property type="component" value="Chromosome"/>
</dbReference>
<dbReference type="PANTHER" id="PTHR33495:SF2">
    <property type="entry name" value="ANTI-SIGMA FACTOR ANTAGONIST TM_1081-RELATED"/>
    <property type="match status" value="1"/>
</dbReference>
<comment type="function">
    <text evidence="1">In the phosphorylated form it could act as an anti-anti-sigma factor that counteracts SpoIIAB and thus releases sigma f from inhibition.</text>
</comment>
<evidence type="ECO:0000313" key="8">
    <source>
        <dbReference type="EMBL" id="QNB45569.1"/>
    </source>
</evidence>
<protein>
    <recommendedName>
        <fullName evidence="3 6">Anti-sigma F factor antagonist</fullName>
    </recommendedName>
    <alternativeName>
        <fullName evidence="6">Stage II sporulation protein</fullName>
    </alternativeName>
</protein>
<dbReference type="GO" id="GO:0043856">
    <property type="term" value="F:anti-sigma factor antagonist activity"/>
    <property type="evidence" value="ECO:0007669"/>
    <property type="project" value="InterPro"/>
</dbReference>
<dbReference type="KEGG" id="tfr:BR63_04090"/>
<dbReference type="PANTHER" id="PTHR33495">
    <property type="entry name" value="ANTI-SIGMA FACTOR ANTAGONIST TM_1081-RELATED-RELATED"/>
    <property type="match status" value="1"/>
</dbReference>
<evidence type="ECO:0000313" key="9">
    <source>
        <dbReference type="Proteomes" id="UP000515847"/>
    </source>
</evidence>
<proteinExistence type="inferred from homology"/>
<organism evidence="8 9">
    <name type="scientific">Thermanaerosceptrum fracticalcis</name>
    <dbReference type="NCBI Taxonomy" id="1712410"/>
    <lineage>
        <taxon>Bacteria</taxon>
        <taxon>Bacillati</taxon>
        <taxon>Bacillota</taxon>
        <taxon>Clostridia</taxon>
        <taxon>Eubacteriales</taxon>
        <taxon>Peptococcaceae</taxon>
        <taxon>Thermanaerosceptrum</taxon>
    </lineage>
</organism>
<dbReference type="RefSeq" id="WP_034421428.1">
    <property type="nucleotide sequence ID" value="NZ_CP045798.1"/>
</dbReference>
<evidence type="ECO:0000256" key="2">
    <source>
        <dbReference type="ARBA" id="ARBA00009013"/>
    </source>
</evidence>
<dbReference type="Gene3D" id="3.30.750.24">
    <property type="entry name" value="STAS domain"/>
    <property type="match status" value="1"/>
</dbReference>
<evidence type="ECO:0000256" key="1">
    <source>
        <dbReference type="ARBA" id="ARBA00001976"/>
    </source>
</evidence>
<evidence type="ECO:0000259" key="7">
    <source>
        <dbReference type="PROSITE" id="PS50801"/>
    </source>
</evidence>
<evidence type="ECO:0000256" key="3">
    <source>
        <dbReference type="ARBA" id="ARBA00020784"/>
    </source>
</evidence>
<dbReference type="GO" id="GO:0030435">
    <property type="term" value="P:sporulation resulting in formation of a cellular spore"/>
    <property type="evidence" value="ECO:0007669"/>
    <property type="project" value="UniProtKB-KW"/>
</dbReference>
<keyword evidence="4" id="KW-0597">Phosphoprotein</keyword>
<sequence>MSFIFNSKNRTLLVKITGELDLVTAKEFRERLDKAIDEMFTKNLFLDLTRVSFIDSSGLGVILGRYRKIQEKRGIMIIYGMNTNIKRILELSGILSIIPAFNSENEAWTYLERKSLKEA</sequence>
<name>A0A7G6E0G5_THEFR</name>
<dbReference type="NCBIfam" id="TIGR00377">
    <property type="entry name" value="ant_ant_sig"/>
    <property type="match status" value="1"/>
</dbReference>
<dbReference type="AlphaFoldDB" id="A0A7G6E0G5"/>
<dbReference type="PROSITE" id="PS50801">
    <property type="entry name" value="STAS"/>
    <property type="match status" value="1"/>
</dbReference>
<keyword evidence="9" id="KW-1185">Reference proteome</keyword>
<evidence type="ECO:0000256" key="4">
    <source>
        <dbReference type="ARBA" id="ARBA00022553"/>
    </source>
</evidence>
<dbReference type="InterPro" id="IPR014237">
    <property type="entry name" value="Anti-sigma_F_ant"/>
</dbReference>
<dbReference type="OrthoDB" id="9796601at2"/>
<comment type="similarity">
    <text evidence="2 6">Belongs to the anti-sigma-factor antagonist family.</text>
</comment>
<keyword evidence="5" id="KW-0749">Sporulation</keyword>
<dbReference type="NCBIfam" id="TIGR02886">
    <property type="entry name" value="spore_II_AA"/>
    <property type="match status" value="1"/>
</dbReference>
<dbReference type="SUPFAM" id="SSF52091">
    <property type="entry name" value="SpoIIaa-like"/>
    <property type="match status" value="1"/>
</dbReference>